<dbReference type="Gene3D" id="2.40.70.10">
    <property type="entry name" value="Acid Proteases"/>
    <property type="match status" value="2"/>
</dbReference>
<accession>A0A5C7B6V5</accession>
<proteinExistence type="predicted"/>
<dbReference type="InterPro" id="IPR001478">
    <property type="entry name" value="PDZ"/>
</dbReference>
<dbReference type="InterPro" id="IPR041489">
    <property type="entry name" value="PDZ_6"/>
</dbReference>
<dbReference type="SMART" id="SM00228">
    <property type="entry name" value="PDZ"/>
    <property type="match status" value="1"/>
</dbReference>
<organism evidence="2 3">
    <name type="scientific">Psychroserpens burtonensis</name>
    <dbReference type="NCBI Taxonomy" id="49278"/>
    <lineage>
        <taxon>Bacteria</taxon>
        <taxon>Pseudomonadati</taxon>
        <taxon>Bacteroidota</taxon>
        <taxon>Flavobacteriia</taxon>
        <taxon>Flavobacteriales</taxon>
        <taxon>Flavobacteriaceae</taxon>
        <taxon>Psychroserpens</taxon>
    </lineage>
</organism>
<dbReference type="AlphaFoldDB" id="A0A5C7B6V5"/>
<dbReference type="Pfam" id="PF17820">
    <property type="entry name" value="PDZ_6"/>
    <property type="match status" value="1"/>
</dbReference>
<dbReference type="InterPro" id="IPR036034">
    <property type="entry name" value="PDZ_sf"/>
</dbReference>
<name>A0A5C7B6V5_9FLAO</name>
<dbReference type="STRING" id="1123037.GCA_000425305_02913"/>
<reference evidence="2 3" key="1">
    <citation type="submission" date="2019-08" db="EMBL/GenBank/DDBJ databases">
        <title>Genome of Psychroserpens burtonensis ACAM 167.</title>
        <authorList>
            <person name="Bowman J.P."/>
        </authorList>
    </citation>
    <scope>NUCLEOTIDE SEQUENCE [LARGE SCALE GENOMIC DNA]</scope>
    <source>
        <strain evidence="2 3">ACAM 167</strain>
    </source>
</reference>
<dbReference type="PROSITE" id="PS50106">
    <property type="entry name" value="PDZ"/>
    <property type="match status" value="1"/>
</dbReference>
<dbReference type="Proteomes" id="UP000321938">
    <property type="component" value="Unassembled WGS sequence"/>
</dbReference>
<dbReference type="InterPro" id="IPR021109">
    <property type="entry name" value="Peptidase_aspartic_dom_sf"/>
</dbReference>
<dbReference type="OrthoDB" id="3521766at2"/>
<comment type="caution">
    <text evidence="2">The sequence shown here is derived from an EMBL/GenBank/DDBJ whole genome shotgun (WGS) entry which is preliminary data.</text>
</comment>
<evidence type="ECO:0000313" key="3">
    <source>
        <dbReference type="Proteomes" id="UP000321938"/>
    </source>
</evidence>
<evidence type="ECO:0000259" key="1">
    <source>
        <dbReference type="PROSITE" id="PS50106"/>
    </source>
</evidence>
<dbReference type="Pfam" id="PF13650">
    <property type="entry name" value="Asp_protease_2"/>
    <property type="match status" value="1"/>
</dbReference>
<gene>
    <name evidence="2" type="ORF">ES692_12305</name>
</gene>
<dbReference type="RefSeq" id="WP_147231829.1">
    <property type="nucleotide sequence ID" value="NZ_VOSB01000017.1"/>
</dbReference>
<evidence type="ECO:0000313" key="2">
    <source>
        <dbReference type="EMBL" id="TXE16554.1"/>
    </source>
</evidence>
<dbReference type="Gene3D" id="2.30.42.10">
    <property type="match status" value="1"/>
</dbReference>
<dbReference type="SUPFAM" id="SSF50156">
    <property type="entry name" value="PDZ domain-like"/>
    <property type="match status" value="1"/>
</dbReference>
<sequence>MKYTRKIDFFTWIILFSMSFSFAQGEFNLPGKQKDKIKFQLINNLIVLPVEINGVELSFLLDTGVGKPILFNITNTDSLKMNNVETIFLRGLGEGETVRALRSKNNFFKIGDAVNVSQELYVVFDQEINFTPMLGIPVHGIIGYSLFKDFIVEINYKSKVIKLNKRESYTYKPCRKCETFALSFHNNKPYVDGEVTLGEDVLPVKLLIDTGSSDALWLFEDDNLGITAENNNYFQDFLGRGLSGNVHGKRSKISAFRLKDFTLKNVNTAFPDSSAIKHAKRIVDRNGSLSAEILRRFNIIFDYKSAKLTLKKNGNFNAEFRYNRSGIVLEQHGFRLVKESVKNKSLDNYGRSNEDNINISTVKSYRVGLKPAYTIIEVRQNSPAQKAGLLEGDVLISINGKQAYELKLQEVTRCFRGKVGKTIRLKIERGNKVINVEFQLEDVFKKKELPN</sequence>
<dbReference type="EMBL" id="VOSB01000017">
    <property type="protein sequence ID" value="TXE16554.1"/>
    <property type="molecule type" value="Genomic_DNA"/>
</dbReference>
<keyword evidence="3" id="KW-1185">Reference proteome</keyword>
<protein>
    <submittedName>
        <fullName evidence="2">PDZ domain-containing protein</fullName>
    </submittedName>
</protein>
<feature type="domain" description="PDZ" evidence="1">
    <location>
        <begin position="356"/>
        <end position="431"/>
    </location>
</feature>